<protein>
    <submittedName>
        <fullName evidence="2">Uncharacterized protein</fullName>
    </submittedName>
</protein>
<keyword evidence="1" id="KW-1133">Transmembrane helix</keyword>
<keyword evidence="1" id="KW-0812">Transmembrane</keyword>
<reference evidence="2" key="1">
    <citation type="submission" date="2025-08" db="UniProtKB">
        <authorList>
            <consortium name="Ensembl"/>
        </authorList>
    </citation>
    <scope>IDENTIFICATION</scope>
</reference>
<evidence type="ECO:0000256" key="1">
    <source>
        <dbReference type="SAM" id="Phobius"/>
    </source>
</evidence>
<evidence type="ECO:0000313" key="3">
    <source>
        <dbReference type="Proteomes" id="UP000694406"/>
    </source>
</evidence>
<feature type="transmembrane region" description="Helical" evidence="1">
    <location>
        <begin position="36"/>
        <end position="59"/>
    </location>
</feature>
<accession>A0A8C5S607</accession>
<dbReference type="AlphaFoldDB" id="A0A8C5S607"/>
<proteinExistence type="predicted"/>
<dbReference type="Ensembl" id="ENSLLTT00000012429.1">
    <property type="protein sequence ID" value="ENSLLTP00000011957.1"/>
    <property type="gene ID" value="ENSLLTG00000009192.1"/>
</dbReference>
<sequence>VRFGMWNQLRPQDRGDMLWRCRQNIFDEMKKKFSQVVMLTLTFWYTNTSALSIGCGTFLPVE</sequence>
<dbReference type="Proteomes" id="UP000694406">
    <property type="component" value="Unplaced"/>
</dbReference>
<keyword evidence="3" id="KW-1185">Reference proteome</keyword>
<organism evidence="2 3">
    <name type="scientific">Laticauda laticaudata</name>
    <name type="common">Blue-ringed sea krait</name>
    <name type="synonym">Blue-lipped sea krait</name>
    <dbReference type="NCBI Taxonomy" id="8630"/>
    <lineage>
        <taxon>Eukaryota</taxon>
        <taxon>Metazoa</taxon>
        <taxon>Chordata</taxon>
        <taxon>Craniata</taxon>
        <taxon>Vertebrata</taxon>
        <taxon>Euteleostomi</taxon>
        <taxon>Lepidosauria</taxon>
        <taxon>Squamata</taxon>
        <taxon>Bifurcata</taxon>
        <taxon>Unidentata</taxon>
        <taxon>Episquamata</taxon>
        <taxon>Toxicofera</taxon>
        <taxon>Serpentes</taxon>
        <taxon>Colubroidea</taxon>
        <taxon>Elapidae</taxon>
        <taxon>Laticaudinae</taxon>
        <taxon>Laticauda</taxon>
    </lineage>
</organism>
<name>A0A8C5S607_LATLA</name>
<reference evidence="2" key="2">
    <citation type="submission" date="2025-09" db="UniProtKB">
        <authorList>
            <consortium name="Ensembl"/>
        </authorList>
    </citation>
    <scope>IDENTIFICATION</scope>
</reference>
<evidence type="ECO:0000313" key="2">
    <source>
        <dbReference type="Ensembl" id="ENSLLTP00000011957.1"/>
    </source>
</evidence>
<keyword evidence="1" id="KW-0472">Membrane</keyword>